<gene>
    <name evidence="3" type="ORF">SAMD00023353_3800880</name>
</gene>
<evidence type="ECO:0000256" key="1">
    <source>
        <dbReference type="SAM" id="MobiDB-lite"/>
    </source>
</evidence>
<protein>
    <submittedName>
        <fullName evidence="3">Uncharacterized protein</fullName>
    </submittedName>
</protein>
<evidence type="ECO:0000313" key="4">
    <source>
        <dbReference type="Proteomes" id="UP000054516"/>
    </source>
</evidence>
<dbReference type="OrthoDB" id="4774905at2759"/>
<keyword evidence="2" id="KW-0812">Transmembrane</keyword>
<dbReference type="Proteomes" id="UP000054516">
    <property type="component" value="Unassembled WGS sequence"/>
</dbReference>
<feature type="compositionally biased region" description="Basic and acidic residues" evidence="1">
    <location>
        <begin position="1"/>
        <end position="11"/>
    </location>
</feature>
<feature type="transmembrane region" description="Helical" evidence="2">
    <location>
        <begin position="116"/>
        <end position="138"/>
    </location>
</feature>
<sequence length="248" mass="27690">MNRNDFLETHQRSRIAPTPEGTSFLAPLAFEAPIGIRSEDDYPTSSKSPLYNQSTSLAPGYILSSLTTVVVSRTTTVTLTTVALVTSEITITTPALTGAPMLSSTPTYVVLSAGQIAGIILGVITGLVLFTVLFYLFLTRAKWVPRTTGYWIERREGRYRDKSKRQPRETTVPAEKETRCPRSARSVRGDRRERAKGTVKVRPVSISTAPEQRQQELNDRIQARRVQRVRIKQAMGEGQRVRGREQPT</sequence>
<feature type="compositionally biased region" description="Basic and acidic residues" evidence="1">
    <location>
        <begin position="159"/>
        <end position="180"/>
    </location>
</feature>
<reference evidence="3" key="1">
    <citation type="submission" date="2016-03" db="EMBL/GenBank/DDBJ databases">
        <title>Draft genome sequence of Rosellinia necatrix.</title>
        <authorList>
            <person name="Kanematsu S."/>
        </authorList>
    </citation>
    <scope>NUCLEOTIDE SEQUENCE [LARGE SCALE GENOMIC DNA]</scope>
    <source>
        <strain evidence="3">W97</strain>
    </source>
</reference>
<keyword evidence="2" id="KW-1133">Transmembrane helix</keyword>
<evidence type="ECO:0000256" key="2">
    <source>
        <dbReference type="SAM" id="Phobius"/>
    </source>
</evidence>
<keyword evidence="4" id="KW-1185">Reference proteome</keyword>
<organism evidence="3">
    <name type="scientific">Rosellinia necatrix</name>
    <name type="common">White root-rot fungus</name>
    <dbReference type="NCBI Taxonomy" id="77044"/>
    <lineage>
        <taxon>Eukaryota</taxon>
        <taxon>Fungi</taxon>
        <taxon>Dikarya</taxon>
        <taxon>Ascomycota</taxon>
        <taxon>Pezizomycotina</taxon>
        <taxon>Sordariomycetes</taxon>
        <taxon>Xylariomycetidae</taxon>
        <taxon>Xylariales</taxon>
        <taxon>Xylariaceae</taxon>
        <taxon>Rosellinia</taxon>
    </lineage>
</organism>
<dbReference type="AlphaFoldDB" id="A0A1W2TMK0"/>
<feature type="compositionally biased region" description="Basic and acidic residues" evidence="1">
    <location>
        <begin position="187"/>
        <end position="196"/>
    </location>
</feature>
<feature type="region of interest" description="Disordered" evidence="1">
    <location>
        <begin position="159"/>
        <end position="216"/>
    </location>
</feature>
<keyword evidence="2" id="KW-0472">Membrane</keyword>
<evidence type="ECO:0000313" key="3">
    <source>
        <dbReference type="EMBL" id="GAP89567.2"/>
    </source>
</evidence>
<accession>A0A1W2TMK0</accession>
<name>A0A1W2TMK0_ROSNE</name>
<feature type="region of interest" description="Disordered" evidence="1">
    <location>
        <begin position="1"/>
        <end position="21"/>
    </location>
</feature>
<proteinExistence type="predicted"/>
<dbReference type="EMBL" id="DF977483">
    <property type="protein sequence ID" value="GAP89567.2"/>
    <property type="molecule type" value="Genomic_DNA"/>
</dbReference>